<keyword evidence="1" id="KW-1133">Transmembrane helix</keyword>
<feature type="transmembrane region" description="Helical" evidence="1">
    <location>
        <begin position="283"/>
        <end position="303"/>
    </location>
</feature>
<proteinExistence type="predicted"/>
<dbReference type="InterPro" id="IPR027417">
    <property type="entry name" value="P-loop_NTPase"/>
</dbReference>
<dbReference type="SUPFAM" id="SSF47090">
    <property type="entry name" value="PGBD-like"/>
    <property type="match status" value="1"/>
</dbReference>
<keyword evidence="1" id="KW-0812">Transmembrane</keyword>
<dbReference type="InterPro" id="IPR052026">
    <property type="entry name" value="ExeA_AAA_ATPase_DNA-bind"/>
</dbReference>
<dbReference type="RefSeq" id="WP_085758092.1">
    <property type="nucleotide sequence ID" value="NZ_CP019343.1"/>
</dbReference>
<dbReference type="AlphaFoldDB" id="A0A1X9NA71"/>
<feature type="transmembrane region" description="Helical" evidence="1">
    <location>
        <begin position="31"/>
        <end position="48"/>
    </location>
</feature>
<feature type="domain" description="AAA+ ATPase" evidence="2">
    <location>
        <begin position="42"/>
        <end position="196"/>
    </location>
</feature>
<evidence type="ECO:0000259" key="2">
    <source>
        <dbReference type="SMART" id="SM00382"/>
    </source>
</evidence>
<dbReference type="Gene3D" id="1.10.101.10">
    <property type="entry name" value="PGBD-like superfamily/PGBD"/>
    <property type="match status" value="1"/>
</dbReference>
<dbReference type="STRING" id="716816.BST96_07440"/>
<dbReference type="Pfam" id="PF13401">
    <property type="entry name" value="AAA_22"/>
    <property type="match status" value="1"/>
</dbReference>
<dbReference type="InterPro" id="IPR036366">
    <property type="entry name" value="PGBDSf"/>
</dbReference>
<evidence type="ECO:0000256" key="1">
    <source>
        <dbReference type="SAM" id="Phobius"/>
    </source>
</evidence>
<dbReference type="CDD" id="cd00009">
    <property type="entry name" value="AAA"/>
    <property type="match status" value="1"/>
</dbReference>
<accession>A0A1X9NA71</accession>
<keyword evidence="4" id="KW-1185">Reference proteome</keyword>
<dbReference type="Proteomes" id="UP000193450">
    <property type="component" value="Chromosome"/>
</dbReference>
<dbReference type="InterPro" id="IPR036365">
    <property type="entry name" value="PGBD-like_sf"/>
</dbReference>
<reference evidence="3 4" key="1">
    <citation type="submission" date="2016-11" db="EMBL/GenBank/DDBJ databases">
        <title>Trade-off between light-utilization and light-protection in marine flavobacteria.</title>
        <authorList>
            <person name="Kumagai Y."/>
        </authorList>
    </citation>
    <scope>NUCLEOTIDE SEQUENCE [LARGE SCALE GENOMIC DNA]</scope>
    <source>
        <strain evidence="3 4">NBRC 107125</strain>
    </source>
</reference>
<dbReference type="InterPro" id="IPR002477">
    <property type="entry name" value="Peptidoglycan-bd-like"/>
</dbReference>
<protein>
    <recommendedName>
        <fullName evidence="2">AAA+ ATPase domain-containing protein</fullName>
    </recommendedName>
</protein>
<dbReference type="SMART" id="SM00382">
    <property type="entry name" value="AAA"/>
    <property type="match status" value="1"/>
</dbReference>
<dbReference type="EMBL" id="CP019343">
    <property type="protein sequence ID" value="ARN73964.1"/>
    <property type="molecule type" value="Genomic_DNA"/>
</dbReference>
<dbReference type="KEGG" id="osg:BST96_07440"/>
<dbReference type="SUPFAM" id="SSF52540">
    <property type="entry name" value="P-loop containing nucleoside triphosphate hydrolases"/>
    <property type="match status" value="1"/>
</dbReference>
<gene>
    <name evidence="3" type="ORF">BST96_07440</name>
</gene>
<dbReference type="Gene3D" id="3.90.70.10">
    <property type="entry name" value="Cysteine proteinases"/>
    <property type="match status" value="1"/>
</dbReference>
<sequence>MYHSYFGLKEAPFSIAVNPRYLFMSARHRDALAHLLYGVGVGGGFILLTGEVGTGKTTVNRSLLEQIPDNTDIALILNPALNAIELLATVCDELGIDYDSGEQSLKALTDKLHQFLLSNYANGRNTVLLIDEAQHLQFEVLEQIRLLTNLETNTKKLLQIILVGQPELRTLLHKPELRQLAQRITARYQLKPLNLAETDAYIRHRLQVAGLPANQTLFPKKVVKGIHTVSRGVPRIINVLCDRMLLGTYGKNKTIVDRAMLKQAITEVMGEEDDIELHAAKNFWPIIASLVAAMFIASAWWMWPKPSEAPSPVAPAVVAAPEIKEPTIAPAPVTAEPLWINNEQQAINELLTALNLESTKPSIDCNKKDYSSPRCERLTVKTWQELMAYNRPVVLSLITPAKMQAYATLVAMDNQQATVQQGSITSDIPLSRIGEIWTGDFILIWSPPPGYTEPFSEEYSGPMVQWLAQQFAELDGQDSLLAEGSFNSALMQRIKIFQKNNQLLDDGVVGLKTLLKLNERLGNAKALVIDNTAVEG</sequence>
<dbReference type="OrthoDB" id="9780149at2"/>
<organism evidence="3 4">
    <name type="scientific">Oceanicoccus sagamiensis</name>
    <dbReference type="NCBI Taxonomy" id="716816"/>
    <lineage>
        <taxon>Bacteria</taxon>
        <taxon>Pseudomonadati</taxon>
        <taxon>Pseudomonadota</taxon>
        <taxon>Gammaproteobacteria</taxon>
        <taxon>Cellvibrionales</taxon>
        <taxon>Spongiibacteraceae</taxon>
        <taxon>Oceanicoccus</taxon>
    </lineage>
</organism>
<dbReference type="GO" id="GO:0016887">
    <property type="term" value="F:ATP hydrolysis activity"/>
    <property type="evidence" value="ECO:0007669"/>
    <property type="project" value="InterPro"/>
</dbReference>
<keyword evidence="1" id="KW-0472">Membrane</keyword>
<dbReference type="InterPro" id="IPR049945">
    <property type="entry name" value="AAA_22"/>
</dbReference>
<evidence type="ECO:0000313" key="4">
    <source>
        <dbReference type="Proteomes" id="UP000193450"/>
    </source>
</evidence>
<evidence type="ECO:0000313" key="3">
    <source>
        <dbReference type="EMBL" id="ARN73964.1"/>
    </source>
</evidence>
<dbReference type="PANTHER" id="PTHR35894">
    <property type="entry name" value="GENERAL SECRETION PATHWAY PROTEIN A-RELATED"/>
    <property type="match status" value="1"/>
</dbReference>
<name>A0A1X9NA71_9GAMM</name>
<dbReference type="Pfam" id="PF01471">
    <property type="entry name" value="PG_binding_1"/>
    <property type="match status" value="1"/>
</dbReference>
<dbReference type="InterPro" id="IPR003593">
    <property type="entry name" value="AAA+_ATPase"/>
</dbReference>
<dbReference type="PANTHER" id="PTHR35894:SF1">
    <property type="entry name" value="PHOSPHORIBULOKINASE _ URIDINE KINASE FAMILY"/>
    <property type="match status" value="1"/>
</dbReference>
<dbReference type="Gene3D" id="3.40.50.300">
    <property type="entry name" value="P-loop containing nucleotide triphosphate hydrolases"/>
    <property type="match status" value="1"/>
</dbReference>